<name>A0A8J3VV37_9ACTN</name>
<sequence>MSEVLVARADAVVRLTLNRPDRLNAVNEALYGQLMEHLSVADADPGVRAVVLTGQGRAFCVGADLKAHSAGTRSQADLAAYVDLGQRVCERIQTMATPVIAAVRGYALGAGAELAVSADFLLVAEDAMMGFPEVSIGTFVGGGVTHRLPRLVGLRRATELLIVGERFTGRQALAWGLATAAPRAEDLDEAADELAHRLARKAPLPLARMKAALNRSASLGDALGDEATDLLAMMQTEDWAEGVAAFAERREPVFQGR</sequence>
<dbReference type="RefSeq" id="WP_203922984.1">
    <property type="nucleotide sequence ID" value="NZ_BONZ01000082.1"/>
</dbReference>
<comment type="caution">
    <text evidence="2">The sequence shown here is derived from an EMBL/GenBank/DDBJ whole genome shotgun (WGS) entry which is preliminary data.</text>
</comment>
<reference evidence="2" key="1">
    <citation type="submission" date="2021-01" db="EMBL/GenBank/DDBJ databases">
        <title>Whole genome shotgun sequence of Rugosimonospora africana NBRC 104875.</title>
        <authorList>
            <person name="Komaki H."/>
            <person name="Tamura T."/>
        </authorList>
    </citation>
    <scope>NUCLEOTIDE SEQUENCE</scope>
    <source>
        <strain evidence="2">NBRC 104875</strain>
    </source>
</reference>
<evidence type="ECO:0000313" key="2">
    <source>
        <dbReference type="EMBL" id="GIH19524.1"/>
    </source>
</evidence>
<dbReference type="AlphaFoldDB" id="A0A8J3VV37"/>
<dbReference type="PROSITE" id="PS00166">
    <property type="entry name" value="ENOYL_COA_HYDRATASE"/>
    <property type="match status" value="1"/>
</dbReference>
<dbReference type="Pfam" id="PF00378">
    <property type="entry name" value="ECH_1"/>
    <property type="match status" value="1"/>
</dbReference>
<comment type="similarity">
    <text evidence="1">Belongs to the enoyl-CoA hydratase/isomerase family.</text>
</comment>
<dbReference type="Gene3D" id="3.90.226.10">
    <property type="entry name" value="2-enoyl-CoA Hydratase, Chain A, domain 1"/>
    <property type="match status" value="1"/>
</dbReference>
<dbReference type="GO" id="GO:0003824">
    <property type="term" value="F:catalytic activity"/>
    <property type="evidence" value="ECO:0007669"/>
    <property type="project" value="InterPro"/>
</dbReference>
<dbReference type="EMBL" id="BONZ01000082">
    <property type="protein sequence ID" value="GIH19524.1"/>
    <property type="molecule type" value="Genomic_DNA"/>
</dbReference>
<evidence type="ECO:0000256" key="1">
    <source>
        <dbReference type="RuleBase" id="RU003707"/>
    </source>
</evidence>
<accession>A0A8J3VV37</accession>
<proteinExistence type="inferred from homology"/>
<dbReference type="CDD" id="cd06558">
    <property type="entry name" value="crotonase-like"/>
    <property type="match status" value="1"/>
</dbReference>
<evidence type="ECO:0000313" key="3">
    <source>
        <dbReference type="Proteomes" id="UP000642748"/>
    </source>
</evidence>
<dbReference type="InterPro" id="IPR018376">
    <property type="entry name" value="Enoyl-CoA_hyd/isom_CS"/>
</dbReference>
<dbReference type="PANTHER" id="PTHR43459">
    <property type="entry name" value="ENOYL-COA HYDRATASE"/>
    <property type="match status" value="1"/>
</dbReference>
<dbReference type="PANTHER" id="PTHR43459:SF1">
    <property type="entry name" value="EG:BACN32G11.4 PROTEIN"/>
    <property type="match status" value="1"/>
</dbReference>
<dbReference type="SUPFAM" id="SSF52096">
    <property type="entry name" value="ClpP/crotonase"/>
    <property type="match status" value="1"/>
</dbReference>
<protein>
    <submittedName>
        <fullName evidence="2">3-hydroxybutyryl-CoA dehydratase</fullName>
    </submittedName>
</protein>
<dbReference type="InterPro" id="IPR029045">
    <property type="entry name" value="ClpP/crotonase-like_dom_sf"/>
</dbReference>
<organism evidence="2 3">
    <name type="scientific">Rugosimonospora africana</name>
    <dbReference type="NCBI Taxonomy" id="556532"/>
    <lineage>
        <taxon>Bacteria</taxon>
        <taxon>Bacillati</taxon>
        <taxon>Actinomycetota</taxon>
        <taxon>Actinomycetes</taxon>
        <taxon>Micromonosporales</taxon>
        <taxon>Micromonosporaceae</taxon>
        <taxon>Rugosimonospora</taxon>
    </lineage>
</organism>
<dbReference type="InterPro" id="IPR001753">
    <property type="entry name" value="Enoyl-CoA_hydra/iso"/>
</dbReference>
<keyword evidence="3" id="KW-1185">Reference proteome</keyword>
<gene>
    <name evidence="2" type="ORF">Raf01_76960</name>
</gene>
<dbReference type="Proteomes" id="UP000642748">
    <property type="component" value="Unassembled WGS sequence"/>
</dbReference>